<dbReference type="EMBL" id="LCEB01000021">
    <property type="protein sequence ID" value="KKS64646.1"/>
    <property type="molecule type" value="Genomic_DNA"/>
</dbReference>
<sequence>MVSVESKVDVPAIVTAGRTSALALAAYREDRTSPERFWNFQEAHWDLNRFAMGLPKSDVAVSDVPWTKDKMGLFMRKRRFGKAFYPNFALFLPEIASTAEGLKLLAKAYPQMGWSEQDINGVQNVDQSGNPLTLFGHLMVESSIDAPCTRMNEDQAREAVRKAVRIPQTLNVYAEAGHVSKLLSPTFQYLDEDRTTVRILSSRVFGRVVHALFSPLGYCYVRWFLLPGYAHARLGVRSVGA</sequence>
<comment type="caution">
    <text evidence="1">The sequence shown here is derived from an EMBL/GenBank/DDBJ whole genome shotgun (WGS) entry which is preliminary data.</text>
</comment>
<protein>
    <submittedName>
        <fullName evidence="1">Uncharacterized protein</fullName>
    </submittedName>
</protein>
<evidence type="ECO:0000313" key="2">
    <source>
        <dbReference type="Proteomes" id="UP000034135"/>
    </source>
</evidence>
<organism evidence="1 2">
    <name type="scientific">Candidatus Daviesbacteria bacterium GW2011_GWA1_42_6</name>
    <dbReference type="NCBI Taxonomy" id="1618420"/>
    <lineage>
        <taxon>Bacteria</taxon>
        <taxon>Candidatus Daviesiibacteriota</taxon>
    </lineage>
</organism>
<gene>
    <name evidence="1" type="ORF">UV33_C0021G0005</name>
</gene>
<dbReference type="Proteomes" id="UP000034135">
    <property type="component" value="Unassembled WGS sequence"/>
</dbReference>
<name>A0A0G1D1B8_9BACT</name>
<proteinExistence type="predicted"/>
<reference evidence="1 2" key="1">
    <citation type="journal article" date="2015" name="Nature">
        <title>rRNA introns, odd ribosomes, and small enigmatic genomes across a large radiation of phyla.</title>
        <authorList>
            <person name="Brown C.T."/>
            <person name="Hug L.A."/>
            <person name="Thomas B.C."/>
            <person name="Sharon I."/>
            <person name="Castelle C.J."/>
            <person name="Singh A."/>
            <person name="Wilkins M.J."/>
            <person name="Williams K.H."/>
            <person name="Banfield J.F."/>
        </authorList>
    </citation>
    <scope>NUCLEOTIDE SEQUENCE [LARGE SCALE GENOMIC DNA]</scope>
</reference>
<dbReference type="AlphaFoldDB" id="A0A0G1D1B8"/>
<accession>A0A0G1D1B8</accession>
<evidence type="ECO:0000313" key="1">
    <source>
        <dbReference type="EMBL" id="KKS64646.1"/>
    </source>
</evidence>